<dbReference type="Pfam" id="PF06182">
    <property type="entry name" value="ABC2_membrane_6"/>
    <property type="match status" value="1"/>
</dbReference>
<feature type="transmembrane region" description="Helical" evidence="1">
    <location>
        <begin position="227"/>
        <end position="249"/>
    </location>
</feature>
<organism evidence="2 3">
    <name type="scientific">Pseudoalteromonas fenneropenaei</name>
    <dbReference type="NCBI Taxonomy" id="1737459"/>
    <lineage>
        <taxon>Bacteria</taxon>
        <taxon>Pseudomonadati</taxon>
        <taxon>Pseudomonadota</taxon>
        <taxon>Gammaproteobacteria</taxon>
        <taxon>Alteromonadales</taxon>
        <taxon>Pseudoalteromonadaceae</taxon>
        <taxon>Pseudoalteromonas</taxon>
    </lineage>
</organism>
<dbReference type="PANTHER" id="PTHR36832">
    <property type="entry name" value="SLR1174 PROTEIN-RELATED"/>
    <property type="match status" value="1"/>
</dbReference>
<keyword evidence="1" id="KW-0812">Transmembrane</keyword>
<sequence length="266" mass="30341">MTKYAKVCAMGMQNSLAYRSNYVVGLVAACFPMLLQWMLWQAIFNYTQAATLYGLSYPQMMSYVVLAALMTQALRSGFEYEIAEDIKSGGLNRFLVQPISYLGYRFCAFIGTHSGFFVITVVLMFVAYGIATHYWQLDSDWRSSMLFIPAVLNAFLLQFMLFYLLSLVAFWLQEVWGIFEAVRVISLVLSGAVVPLTVFPQPLQWWLSLLPFQYIVYFPLQVLNGLLSAPEILSGLAMQSFWLVVFYLISCKVWRMGCRDYVALGS</sequence>
<comment type="caution">
    <text evidence="2">The sequence shown here is derived from an EMBL/GenBank/DDBJ whole genome shotgun (WGS) entry which is preliminary data.</text>
</comment>
<keyword evidence="3" id="KW-1185">Reference proteome</keyword>
<evidence type="ECO:0000256" key="1">
    <source>
        <dbReference type="SAM" id="Phobius"/>
    </source>
</evidence>
<evidence type="ECO:0000313" key="2">
    <source>
        <dbReference type="EMBL" id="MFC3032910.1"/>
    </source>
</evidence>
<dbReference type="RefSeq" id="WP_377123870.1">
    <property type="nucleotide sequence ID" value="NZ_JBHRSD010000017.1"/>
</dbReference>
<protein>
    <submittedName>
        <fullName evidence="2">ABC transporter permease</fullName>
    </submittedName>
</protein>
<keyword evidence="1" id="KW-1133">Transmembrane helix</keyword>
<reference evidence="3" key="1">
    <citation type="journal article" date="2019" name="Int. J. Syst. Evol. Microbiol.">
        <title>The Global Catalogue of Microorganisms (GCM) 10K type strain sequencing project: providing services to taxonomists for standard genome sequencing and annotation.</title>
        <authorList>
            <consortium name="The Broad Institute Genomics Platform"/>
            <consortium name="The Broad Institute Genome Sequencing Center for Infectious Disease"/>
            <person name="Wu L."/>
            <person name="Ma J."/>
        </authorList>
    </citation>
    <scope>NUCLEOTIDE SEQUENCE [LARGE SCALE GENOMIC DNA]</scope>
    <source>
        <strain evidence="3">KCTC 42730</strain>
    </source>
</reference>
<evidence type="ECO:0000313" key="3">
    <source>
        <dbReference type="Proteomes" id="UP001595453"/>
    </source>
</evidence>
<dbReference type="PROSITE" id="PS51257">
    <property type="entry name" value="PROKAR_LIPOPROTEIN"/>
    <property type="match status" value="1"/>
</dbReference>
<feature type="transmembrane region" description="Helical" evidence="1">
    <location>
        <begin position="102"/>
        <end position="130"/>
    </location>
</feature>
<feature type="transmembrane region" description="Helical" evidence="1">
    <location>
        <begin position="150"/>
        <end position="172"/>
    </location>
</feature>
<gene>
    <name evidence="2" type="ORF">ACFOEE_10295</name>
</gene>
<feature type="transmembrane region" description="Helical" evidence="1">
    <location>
        <begin position="184"/>
        <end position="207"/>
    </location>
</feature>
<dbReference type="Proteomes" id="UP001595453">
    <property type="component" value="Unassembled WGS sequence"/>
</dbReference>
<dbReference type="EMBL" id="JBHRSD010000017">
    <property type="protein sequence ID" value="MFC3032910.1"/>
    <property type="molecule type" value="Genomic_DNA"/>
</dbReference>
<name>A0ABV7CJT2_9GAMM</name>
<accession>A0ABV7CJT2</accession>
<dbReference type="PANTHER" id="PTHR36832:SF1">
    <property type="entry name" value="SLR1174 PROTEIN"/>
    <property type="match status" value="1"/>
</dbReference>
<proteinExistence type="predicted"/>
<feature type="transmembrane region" description="Helical" evidence="1">
    <location>
        <begin position="21"/>
        <end position="40"/>
    </location>
</feature>
<dbReference type="InterPro" id="IPR010390">
    <property type="entry name" value="ABC-2_transporter-like"/>
</dbReference>
<keyword evidence="1" id="KW-0472">Membrane</keyword>